<evidence type="ECO:0000256" key="4">
    <source>
        <dbReference type="ARBA" id="ARBA00022982"/>
    </source>
</evidence>
<evidence type="ECO:0000256" key="3">
    <source>
        <dbReference type="ARBA" id="ARBA00022723"/>
    </source>
</evidence>
<keyword evidence="2 6" id="KW-0349">Heme</keyword>
<keyword evidence="1" id="KW-0813">Transport</keyword>
<evidence type="ECO:0000259" key="7">
    <source>
        <dbReference type="PROSITE" id="PS51007"/>
    </source>
</evidence>
<evidence type="ECO:0000313" key="11">
    <source>
        <dbReference type="Proteomes" id="UP000289132"/>
    </source>
</evidence>
<dbReference type="PROSITE" id="PS51007">
    <property type="entry name" value="CYTC"/>
    <property type="match status" value="1"/>
</dbReference>
<name>A0AAD0VLX9_9BACT</name>
<dbReference type="Proteomes" id="UP000289132">
    <property type="component" value="Unassembled WGS sequence"/>
</dbReference>
<evidence type="ECO:0000256" key="1">
    <source>
        <dbReference type="ARBA" id="ARBA00022448"/>
    </source>
</evidence>
<dbReference type="InterPro" id="IPR036909">
    <property type="entry name" value="Cyt_c-like_dom_sf"/>
</dbReference>
<dbReference type="RefSeq" id="WP_115428309.1">
    <property type="nucleotide sequence ID" value="NZ_CP031367.1"/>
</dbReference>
<sequence>MKTKNIIGLLLLIAIFALFAFTLSQESSKKVVEQDKVEEKVTKVESVVQKSDEEIYLEDLKKQAGQKVEYEVSAYYKVACSSCHGKTGNGTKIAPAIAGQSYEYLLSKLDDYKNGKVENSLMQSGLFININEEDLKKLAKEIANFK</sequence>
<keyword evidence="11" id="KW-1185">Reference proteome</keyword>
<evidence type="ECO:0000256" key="5">
    <source>
        <dbReference type="ARBA" id="ARBA00023004"/>
    </source>
</evidence>
<feature type="domain" description="Cytochrome c" evidence="7">
    <location>
        <begin position="60"/>
        <end position="146"/>
    </location>
</feature>
<reference evidence="8 10" key="2">
    <citation type="submission" date="2018-07" db="EMBL/GenBank/DDBJ databases">
        <title>Complete genome of the Arcobacter trophiarum type strain LMG 25534.</title>
        <authorList>
            <person name="Miller W.G."/>
            <person name="Yee E."/>
        </authorList>
    </citation>
    <scope>NUCLEOTIDE SEQUENCE [LARGE SCALE GENOMIC DNA]</scope>
    <source>
        <strain evidence="8 10">LMG 25534</strain>
    </source>
</reference>
<dbReference type="EMBL" id="CP031367">
    <property type="protein sequence ID" value="AXK48798.1"/>
    <property type="molecule type" value="Genomic_DNA"/>
</dbReference>
<keyword evidence="5 6" id="KW-0408">Iron</keyword>
<dbReference type="Proteomes" id="UP000254504">
    <property type="component" value="Chromosome"/>
</dbReference>
<reference evidence="9 11" key="1">
    <citation type="submission" date="2017-10" db="EMBL/GenBank/DDBJ databases">
        <title>Genomics of the genus Arcobacter.</title>
        <authorList>
            <person name="Perez-Cataluna A."/>
            <person name="Figueras M.J."/>
        </authorList>
    </citation>
    <scope>NUCLEOTIDE SEQUENCE [LARGE SCALE GENOMIC DNA]</scope>
    <source>
        <strain evidence="9 11">LMG 25534</strain>
    </source>
</reference>
<dbReference type="PANTHER" id="PTHR33751:SF9">
    <property type="entry name" value="CYTOCHROME C4"/>
    <property type="match status" value="1"/>
</dbReference>
<dbReference type="GO" id="GO:0020037">
    <property type="term" value="F:heme binding"/>
    <property type="evidence" value="ECO:0007669"/>
    <property type="project" value="InterPro"/>
</dbReference>
<accession>A0AAD0VLX9</accession>
<evidence type="ECO:0000313" key="9">
    <source>
        <dbReference type="EMBL" id="RXJ92119.1"/>
    </source>
</evidence>
<gene>
    <name evidence="8" type="primary">nosC2</name>
    <name evidence="8" type="ORF">ATR_0932</name>
    <name evidence="9" type="ORF">CRU87_04570</name>
</gene>
<protein>
    <submittedName>
        <fullName evidence="9">Cytochrome C</fullName>
    </submittedName>
    <submittedName>
        <fullName evidence="8">Monoheme c-type cytochrome</fullName>
    </submittedName>
</protein>
<dbReference type="EMBL" id="PDKD01000005">
    <property type="protein sequence ID" value="RXJ92119.1"/>
    <property type="molecule type" value="Genomic_DNA"/>
</dbReference>
<dbReference type="InterPro" id="IPR050597">
    <property type="entry name" value="Cytochrome_c_Oxidase_Subunit"/>
</dbReference>
<dbReference type="SUPFAM" id="SSF46626">
    <property type="entry name" value="Cytochrome c"/>
    <property type="match status" value="1"/>
</dbReference>
<evidence type="ECO:0000313" key="10">
    <source>
        <dbReference type="Proteomes" id="UP000254504"/>
    </source>
</evidence>
<dbReference type="KEGG" id="atp:ATR_0932"/>
<keyword evidence="3 6" id="KW-0479">Metal-binding</keyword>
<dbReference type="PANTHER" id="PTHR33751">
    <property type="entry name" value="CBB3-TYPE CYTOCHROME C OXIDASE SUBUNIT FIXP"/>
    <property type="match status" value="1"/>
</dbReference>
<dbReference type="GO" id="GO:0009055">
    <property type="term" value="F:electron transfer activity"/>
    <property type="evidence" value="ECO:0007669"/>
    <property type="project" value="InterPro"/>
</dbReference>
<proteinExistence type="predicted"/>
<dbReference type="Pfam" id="PF00034">
    <property type="entry name" value="Cytochrom_C"/>
    <property type="match status" value="1"/>
</dbReference>
<dbReference type="InterPro" id="IPR009056">
    <property type="entry name" value="Cyt_c-like_dom"/>
</dbReference>
<evidence type="ECO:0000313" key="8">
    <source>
        <dbReference type="EMBL" id="AXK48798.1"/>
    </source>
</evidence>
<dbReference type="AlphaFoldDB" id="A0AAD0VLX9"/>
<organism evidence="8 10">
    <name type="scientific">Aliarcobacter trophiarum LMG 25534</name>
    <dbReference type="NCBI Taxonomy" id="1032241"/>
    <lineage>
        <taxon>Bacteria</taxon>
        <taxon>Pseudomonadati</taxon>
        <taxon>Campylobacterota</taxon>
        <taxon>Epsilonproteobacteria</taxon>
        <taxon>Campylobacterales</taxon>
        <taxon>Arcobacteraceae</taxon>
        <taxon>Aliarcobacter</taxon>
    </lineage>
</organism>
<dbReference type="GO" id="GO:0046872">
    <property type="term" value="F:metal ion binding"/>
    <property type="evidence" value="ECO:0007669"/>
    <property type="project" value="UniProtKB-KW"/>
</dbReference>
<dbReference type="Gene3D" id="1.10.760.10">
    <property type="entry name" value="Cytochrome c-like domain"/>
    <property type="match status" value="1"/>
</dbReference>
<evidence type="ECO:0000256" key="6">
    <source>
        <dbReference type="PROSITE-ProRule" id="PRU00433"/>
    </source>
</evidence>
<evidence type="ECO:0000256" key="2">
    <source>
        <dbReference type="ARBA" id="ARBA00022617"/>
    </source>
</evidence>
<keyword evidence="4" id="KW-0249">Electron transport</keyword>